<dbReference type="PIRSF" id="PIRSF033111">
    <property type="entry name" value="UCP033111"/>
    <property type="match status" value="1"/>
</dbReference>
<gene>
    <name evidence="1" type="ORF">GMC94_00285</name>
</gene>
<comment type="caution">
    <text evidence="1">The sequence shown here is derived from an EMBL/GenBank/DDBJ whole genome shotgun (WGS) entry which is preliminary data.</text>
</comment>
<dbReference type="RefSeq" id="WP_031576885.1">
    <property type="nucleotide sequence ID" value="NZ_CAXSMM010000007.1"/>
</dbReference>
<accession>A0A3R9IUL9</accession>
<proteinExistence type="predicted"/>
<dbReference type="InterPro" id="IPR009214">
    <property type="entry name" value="DUF1129"/>
</dbReference>
<protein>
    <submittedName>
        <fullName evidence="1">DUF1129 family protein</fullName>
    </submittedName>
</protein>
<dbReference type="Pfam" id="PF06570">
    <property type="entry name" value="DUF1129"/>
    <property type="match status" value="1"/>
</dbReference>
<dbReference type="Proteomes" id="UP000441330">
    <property type="component" value="Unassembled WGS sequence"/>
</dbReference>
<name>A0A3R9IUL9_STRPA</name>
<sequence>MSQFDLNQLSKKNQEFIRIAKHQLLENGKSEEEAESLIQEILPAIHENQGKGIPARTLFGAPTVWANSFSEKERYEKEHPKLNDAPSLMILDSFLFIFGVFAAISAFMNLVAPRRTGYGLITLILGSLTGALLLYLMYYFFYQYMDGTKDRSERPSLWKSMPILVGVMFLWVIVLSFTSLLPQVLNPTIPDVFAIVLGALALVLRFYLKKRFNIKSSSTAPATRR</sequence>
<reference evidence="1 2" key="1">
    <citation type="journal article" date="2019" name="Nat. Med.">
        <title>A library of human gut bacterial isolates paired with longitudinal multiomics data enables mechanistic microbiome research.</title>
        <authorList>
            <person name="Poyet M."/>
            <person name="Groussin M."/>
            <person name="Gibbons S.M."/>
            <person name="Avila-Pacheco J."/>
            <person name="Jiang X."/>
            <person name="Kearney S.M."/>
            <person name="Perrotta A.R."/>
            <person name="Berdy B."/>
            <person name="Zhao S."/>
            <person name="Lieberman T.D."/>
            <person name="Swanson P.K."/>
            <person name="Smith M."/>
            <person name="Roesemann S."/>
            <person name="Alexander J.E."/>
            <person name="Rich S.A."/>
            <person name="Livny J."/>
            <person name="Vlamakis H."/>
            <person name="Clish C."/>
            <person name="Bullock K."/>
            <person name="Deik A."/>
            <person name="Scott J."/>
            <person name="Pierce K.A."/>
            <person name="Xavier R.J."/>
            <person name="Alm E.J."/>
        </authorList>
    </citation>
    <scope>NUCLEOTIDE SEQUENCE [LARGE SCALE GENOMIC DNA]</scope>
    <source>
        <strain evidence="1 2">BIOML-A1</strain>
    </source>
</reference>
<dbReference type="EMBL" id="WMZJ01000001">
    <property type="protein sequence ID" value="MTS53340.1"/>
    <property type="molecule type" value="Genomic_DNA"/>
</dbReference>
<dbReference type="AlphaFoldDB" id="A0A3R9IUL9"/>
<organism evidence="1 2">
    <name type="scientific">Streptococcus parasanguinis</name>
    <dbReference type="NCBI Taxonomy" id="1318"/>
    <lineage>
        <taxon>Bacteria</taxon>
        <taxon>Bacillati</taxon>
        <taxon>Bacillota</taxon>
        <taxon>Bacilli</taxon>
        <taxon>Lactobacillales</taxon>
        <taxon>Streptococcaceae</taxon>
        <taxon>Streptococcus</taxon>
    </lineage>
</organism>
<evidence type="ECO:0000313" key="2">
    <source>
        <dbReference type="Proteomes" id="UP000441330"/>
    </source>
</evidence>
<evidence type="ECO:0000313" key="1">
    <source>
        <dbReference type="EMBL" id="MTS53340.1"/>
    </source>
</evidence>